<name>A0A0J8URS6_COCIT</name>
<organism evidence="1 2">
    <name type="scientific">Coccidioides immitis H538.4</name>
    <dbReference type="NCBI Taxonomy" id="396776"/>
    <lineage>
        <taxon>Eukaryota</taxon>
        <taxon>Fungi</taxon>
        <taxon>Dikarya</taxon>
        <taxon>Ascomycota</taxon>
        <taxon>Pezizomycotina</taxon>
        <taxon>Eurotiomycetes</taxon>
        <taxon>Eurotiomycetidae</taxon>
        <taxon>Onygenales</taxon>
        <taxon>Onygenaceae</taxon>
        <taxon>Coccidioides</taxon>
    </lineage>
</organism>
<dbReference type="EMBL" id="DS017021">
    <property type="protein sequence ID" value="KMU90348.1"/>
    <property type="molecule type" value="Genomic_DNA"/>
</dbReference>
<gene>
    <name evidence="1" type="ORF">CIHG_08157</name>
</gene>
<evidence type="ECO:0000313" key="2">
    <source>
        <dbReference type="Proteomes" id="UP000054563"/>
    </source>
</evidence>
<sequence>MTQSAGSARARMWVRALRAWRLSSDRAVSLRGAKSCAERGSGYHRSGRRVFAGTLRGLPRNSFNIGRWQCALLLSAAARTPPACLRSERRLAGGRGLGGAAGGSGQSQCLEQDYPAVACGGPRCKTGVV</sequence>
<dbReference type="Proteomes" id="UP000054563">
    <property type="component" value="Unassembled WGS sequence"/>
</dbReference>
<dbReference type="VEuPathDB" id="FungiDB:CIHG_08157"/>
<proteinExistence type="predicted"/>
<accession>A0A0J8URS6</accession>
<evidence type="ECO:0000313" key="1">
    <source>
        <dbReference type="EMBL" id="KMU90348.1"/>
    </source>
</evidence>
<reference evidence="2" key="1">
    <citation type="journal article" date="2010" name="Genome Res.">
        <title>Population genomic sequencing of Coccidioides fungi reveals recent hybridization and transposon control.</title>
        <authorList>
            <person name="Neafsey D.E."/>
            <person name="Barker B.M."/>
            <person name="Sharpton T.J."/>
            <person name="Stajich J.E."/>
            <person name="Park D.J."/>
            <person name="Whiston E."/>
            <person name="Hung C.-Y."/>
            <person name="McMahan C."/>
            <person name="White J."/>
            <person name="Sykes S."/>
            <person name="Heiman D."/>
            <person name="Young S."/>
            <person name="Zeng Q."/>
            <person name="Abouelleil A."/>
            <person name="Aftuck L."/>
            <person name="Bessette D."/>
            <person name="Brown A."/>
            <person name="FitzGerald M."/>
            <person name="Lui A."/>
            <person name="Macdonald J.P."/>
            <person name="Priest M."/>
            <person name="Orbach M.J."/>
            <person name="Galgiani J.N."/>
            <person name="Kirkland T.N."/>
            <person name="Cole G.T."/>
            <person name="Birren B.W."/>
            <person name="Henn M.R."/>
            <person name="Taylor J.W."/>
            <person name="Rounsley S.D."/>
        </authorList>
    </citation>
    <scope>NUCLEOTIDE SEQUENCE [LARGE SCALE GENOMIC DNA]</scope>
    <source>
        <strain evidence="2">H538.4</strain>
    </source>
</reference>
<dbReference type="AlphaFoldDB" id="A0A0J8URS6"/>
<protein>
    <submittedName>
        <fullName evidence="1">Uncharacterized protein</fullName>
    </submittedName>
</protein>